<keyword evidence="9" id="KW-0808">Transferase</keyword>
<dbReference type="GO" id="GO:0005886">
    <property type="term" value="C:plasma membrane"/>
    <property type="evidence" value="ECO:0007669"/>
    <property type="project" value="UniProtKB-SubCell"/>
</dbReference>
<dbReference type="PRINTS" id="PR00864">
    <property type="entry name" value="PREPILNPTASE"/>
</dbReference>
<evidence type="ECO:0000259" key="11">
    <source>
        <dbReference type="Pfam" id="PF01478"/>
    </source>
</evidence>
<sequence>MEFVANFLTLLIIFSFGASIGSFLNVVIYRIPEKISLVYPPSRCPKCKHPLGKTENIPVVGWLWLKGKCRWCHTPISPRYPLIEAMTGFFFVLIFQHFGFSWLTLGYMAFISWLIALALIDFDTMTLPNSLTQSGLVLGLFWQGWFGFNLSDGNVKGLVLSLFSAIVGGVVGIWLFDTILIVGSIVFGKAAMGGGDPKLASMIGVWLGWQGVLITGFLACAVGTIVGISAIAFRLMKKGQPMPFGPYLVIGAIITMFWGDYLISSYLELVGF</sequence>
<dbReference type="GO" id="GO:0004190">
    <property type="term" value="F:aspartic-type endopeptidase activity"/>
    <property type="evidence" value="ECO:0007669"/>
    <property type="project" value="UniProtKB-EC"/>
</dbReference>
<evidence type="ECO:0000256" key="2">
    <source>
        <dbReference type="ARBA" id="ARBA00005801"/>
    </source>
</evidence>
<dbReference type="GO" id="GO:0032259">
    <property type="term" value="P:methylation"/>
    <property type="evidence" value="ECO:0007669"/>
    <property type="project" value="UniProtKB-KW"/>
</dbReference>
<feature type="transmembrane region" description="Helical" evidence="10">
    <location>
        <begin position="162"/>
        <end position="187"/>
    </location>
</feature>
<dbReference type="InterPro" id="IPR050882">
    <property type="entry name" value="Prepilin_peptidase/N-MTase"/>
</dbReference>
<feature type="transmembrane region" description="Helical" evidence="10">
    <location>
        <begin position="131"/>
        <end position="150"/>
    </location>
</feature>
<keyword evidence="9" id="KW-0511">Multifunctional enzyme</keyword>
<feature type="transmembrane region" description="Helical" evidence="10">
    <location>
        <begin position="6"/>
        <end position="29"/>
    </location>
</feature>
<keyword evidence="9" id="KW-0645">Protease</keyword>
<keyword evidence="5 9" id="KW-0812">Transmembrane</keyword>
<keyword evidence="3" id="KW-1003">Cell membrane</keyword>
<evidence type="ECO:0000313" key="14">
    <source>
        <dbReference type="Proteomes" id="UP000437131"/>
    </source>
</evidence>
<evidence type="ECO:0000259" key="12">
    <source>
        <dbReference type="Pfam" id="PF06750"/>
    </source>
</evidence>
<dbReference type="Gene3D" id="1.20.120.1220">
    <property type="match status" value="1"/>
</dbReference>
<name>A0A844GWR7_9CHRO</name>
<evidence type="ECO:0000256" key="8">
    <source>
        <dbReference type="RuleBase" id="RU003793"/>
    </source>
</evidence>
<feature type="domain" description="Prepilin peptidase A24 N-terminal" evidence="12">
    <location>
        <begin position="16"/>
        <end position="98"/>
    </location>
</feature>
<evidence type="ECO:0000256" key="9">
    <source>
        <dbReference type="RuleBase" id="RU003794"/>
    </source>
</evidence>
<dbReference type="Pfam" id="PF01478">
    <property type="entry name" value="Peptidase_A24"/>
    <property type="match status" value="1"/>
</dbReference>
<dbReference type="InterPro" id="IPR000045">
    <property type="entry name" value="Prepilin_IV_endopep_pep"/>
</dbReference>
<keyword evidence="7 10" id="KW-0472">Membrane</keyword>
<evidence type="ECO:0000256" key="1">
    <source>
        <dbReference type="ARBA" id="ARBA00004429"/>
    </source>
</evidence>
<evidence type="ECO:0000256" key="4">
    <source>
        <dbReference type="ARBA" id="ARBA00022519"/>
    </source>
</evidence>
<keyword evidence="6 10" id="KW-1133">Transmembrane helix</keyword>
<evidence type="ECO:0000256" key="10">
    <source>
        <dbReference type="SAM" id="Phobius"/>
    </source>
</evidence>
<dbReference type="GO" id="GO:0006465">
    <property type="term" value="P:signal peptide processing"/>
    <property type="evidence" value="ECO:0007669"/>
    <property type="project" value="TreeGrafter"/>
</dbReference>
<proteinExistence type="inferred from homology"/>
<dbReference type="PANTHER" id="PTHR30487:SF0">
    <property type="entry name" value="PREPILIN LEADER PEPTIDASE_N-METHYLTRANSFERASE-RELATED"/>
    <property type="match status" value="1"/>
</dbReference>
<keyword evidence="9" id="KW-0378">Hydrolase</keyword>
<dbReference type="InterPro" id="IPR010627">
    <property type="entry name" value="Prepilin_pept_A24_N"/>
</dbReference>
<keyword evidence="4" id="KW-0997">Cell inner membrane</keyword>
<comment type="function">
    <text evidence="9">Plays an essential role in type IV pili and type II pseudopili formation by proteolytically removing the leader sequence from substrate proteins and subsequently monomethylating the alpha-amino group of the newly exposed N-terminal phenylalanine.</text>
</comment>
<dbReference type="InterPro" id="IPR014032">
    <property type="entry name" value="Peptidase_A24A_bac"/>
</dbReference>
<dbReference type="RefSeq" id="WP_338324347.1">
    <property type="nucleotide sequence ID" value="NZ_WMIA01000006.1"/>
</dbReference>
<gene>
    <name evidence="13" type="ORF">GGC33_06820</name>
</gene>
<dbReference type="EMBL" id="WMIA01000006">
    <property type="protein sequence ID" value="MTF38635.1"/>
    <property type="molecule type" value="Genomic_DNA"/>
</dbReference>
<dbReference type="AlphaFoldDB" id="A0A844GWR7"/>
<dbReference type="GO" id="GO:0008168">
    <property type="term" value="F:methyltransferase activity"/>
    <property type="evidence" value="ECO:0007669"/>
    <property type="project" value="UniProtKB-KW"/>
</dbReference>
<dbReference type="PANTHER" id="PTHR30487">
    <property type="entry name" value="TYPE 4 PREPILIN-LIKE PROTEINS LEADER PEPTIDE-PROCESSING ENZYME"/>
    <property type="match status" value="1"/>
</dbReference>
<keyword evidence="9" id="KW-0489">Methyltransferase</keyword>
<comment type="similarity">
    <text evidence="2 8">Belongs to the peptidase A24 family.</text>
</comment>
<feature type="transmembrane region" description="Helical" evidence="10">
    <location>
        <begin position="89"/>
        <end position="119"/>
    </location>
</feature>
<feature type="domain" description="Prepilin type IV endopeptidase peptidase" evidence="11">
    <location>
        <begin position="109"/>
        <end position="228"/>
    </location>
</feature>
<comment type="catalytic activity">
    <reaction evidence="9">
        <text>Typically cleaves a -Gly-|-Phe- bond to release an N-terminal, basic peptide of 5-8 residues from type IV prepilin, and then N-methylates the new N-terminal amino group, the methyl donor being S-adenosyl-L-methionine.</text>
        <dbReference type="EC" id="3.4.23.43"/>
    </reaction>
</comment>
<evidence type="ECO:0000313" key="13">
    <source>
        <dbReference type="EMBL" id="MTF38635.1"/>
    </source>
</evidence>
<dbReference type="Proteomes" id="UP000437131">
    <property type="component" value="Unassembled WGS sequence"/>
</dbReference>
<dbReference type="EC" id="3.4.23.43" evidence="9"/>
<feature type="transmembrane region" description="Helical" evidence="10">
    <location>
        <begin position="244"/>
        <end position="263"/>
    </location>
</feature>
<comment type="caution">
    <text evidence="13">The sequence shown here is derived from an EMBL/GenBank/DDBJ whole genome shotgun (WGS) entry which is preliminary data.</text>
</comment>
<dbReference type="EC" id="2.1.1.-" evidence="9"/>
<reference evidence="13 14" key="1">
    <citation type="submission" date="2019-11" db="EMBL/GenBank/DDBJ databases">
        <title>Isolation of a new High Light Tolerant Cyanobacteria.</title>
        <authorList>
            <person name="Dobson Z."/>
            <person name="Vaughn N."/>
            <person name="Vaughn M."/>
            <person name="Fromme P."/>
            <person name="Mazor Y."/>
        </authorList>
    </citation>
    <scope>NUCLEOTIDE SEQUENCE [LARGE SCALE GENOMIC DNA]</scope>
    <source>
        <strain evidence="13 14">0216</strain>
    </source>
</reference>
<protein>
    <recommendedName>
        <fullName evidence="9">Prepilin leader peptidase/N-methyltransferase</fullName>
        <ecNumber evidence="9">2.1.1.-</ecNumber>
        <ecNumber evidence="9">3.4.23.43</ecNumber>
    </recommendedName>
</protein>
<evidence type="ECO:0000256" key="3">
    <source>
        <dbReference type="ARBA" id="ARBA00022475"/>
    </source>
</evidence>
<evidence type="ECO:0000256" key="7">
    <source>
        <dbReference type="ARBA" id="ARBA00023136"/>
    </source>
</evidence>
<organism evidence="13 14">
    <name type="scientific">Cyanobacterium aponinum 0216</name>
    <dbReference type="NCBI Taxonomy" id="2676140"/>
    <lineage>
        <taxon>Bacteria</taxon>
        <taxon>Bacillati</taxon>
        <taxon>Cyanobacteriota</taxon>
        <taxon>Cyanophyceae</taxon>
        <taxon>Oscillatoriophycideae</taxon>
        <taxon>Chroococcales</taxon>
        <taxon>Geminocystaceae</taxon>
        <taxon>Cyanobacterium</taxon>
    </lineage>
</organism>
<evidence type="ECO:0000256" key="6">
    <source>
        <dbReference type="ARBA" id="ARBA00022989"/>
    </source>
</evidence>
<dbReference type="Pfam" id="PF06750">
    <property type="entry name" value="A24_N_bact"/>
    <property type="match status" value="1"/>
</dbReference>
<evidence type="ECO:0000256" key="5">
    <source>
        <dbReference type="ARBA" id="ARBA00022692"/>
    </source>
</evidence>
<accession>A0A844GWR7</accession>
<comment type="subcellular location">
    <subcellularLocation>
        <location evidence="1">Cell inner membrane</location>
        <topology evidence="1">Multi-pass membrane protein</topology>
    </subcellularLocation>
    <subcellularLocation>
        <location evidence="9">Cell membrane</location>
        <topology evidence="9">Multi-pass membrane protein</topology>
    </subcellularLocation>
</comment>
<feature type="transmembrane region" description="Helical" evidence="10">
    <location>
        <begin position="207"/>
        <end position="232"/>
    </location>
</feature>